<evidence type="ECO:0000313" key="1">
    <source>
        <dbReference type="EMBL" id="RIB13398.1"/>
    </source>
</evidence>
<dbReference type="OrthoDB" id="5592268at2759"/>
<proteinExistence type="predicted"/>
<dbReference type="Proteomes" id="UP000266673">
    <property type="component" value="Unassembled WGS sequence"/>
</dbReference>
<gene>
    <name evidence="1" type="ORF">C2G38_2197963</name>
</gene>
<comment type="caution">
    <text evidence="1">The sequence shown here is derived from an EMBL/GenBank/DDBJ whole genome shotgun (WGS) entry which is preliminary data.</text>
</comment>
<dbReference type="AlphaFoldDB" id="A0A397UVK3"/>
<organism evidence="1 2">
    <name type="scientific">Gigaspora rosea</name>
    <dbReference type="NCBI Taxonomy" id="44941"/>
    <lineage>
        <taxon>Eukaryota</taxon>
        <taxon>Fungi</taxon>
        <taxon>Fungi incertae sedis</taxon>
        <taxon>Mucoromycota</taxon>
        <taxon>Glomeromycotina</taxon>
        <taxon>Glomeromycetes</taxon>
        <taxon>Diversisporales</taxon>
        <taxon>Gigasporaceae</taxon>
        <taxon>Gigaspora</taxon>
    </lineage>
</organism>
<protein>
    <submittedName>
        <fullName evidence="1">Uncharacterized protein</fullName>
    </submittedName>
</protein>
<accession>A0A397UVK3</accession>
<dbReference type="EMBL" id="QKWP01000927">
    <property type="protein sequence ID" value="RIB13398.1"/>
    <property type="molecule type" value="Genomic_DNA"/>
</dbReference>
<keyword evidence="2" id="KW-1185">Reference proteome</keyword>
<sequence length="664" mass="76766">MCIVHYTSTAYHPQTNGLVEWFNYTLCGRSLVLPVEIDFVTFGTRPSTEEELENQIYRCIENIYGELTAARQQASDKIGKAQNRQKGYYENPCTLKHQIEKAKITGAYVISADKIIYQDNLQSYPVPVEDIKRESNADRLYHRMPEFLTNLCSVTHDLRNVELPYYYNLGALIEENLWNKEAKKIAKRQLPQTKANEILLASKRARDWDSDTEKNSSSLYWKTDVIETITKYISIPDNPSTLRENWLKQRQIEGDEKIKDIIQGKKENNKGLREKNMKNSQKKFERSNLIKSKILSMKDEKNENNCQKFDKEILEDCQTYKNYIFMQRRREREKLLPRETIFQMRQYDIYRIAKTWLPESVKSIESSELFSPSDIGIIDTSLCSSSSIDSFINFMEDQDSISNIVDENSSTIATVSTAGSTENLENFSNFSNISNTDILPMYTPITNFTSTTSNFPNCIYTNSYDPSLTPTTSFTTSSNSHINDISDPSFSTNSLNSTNSTLTLNSSFNLEHSFNLDQHSLLCKYLPWCPSFQNPPFYNNDPYNLWDDEFIQKSLMPRIWNEALDLKKTFIINGGGAMISKNLSVKKAVLCNMRSNNIFQFSYFQVRQHLFNDHKIFHILDDEMIDIVFDGLIDPDSSNNFVLPNCVKSLSYAGYNFWLLDGIV</sequence>
<dbReference type="STRING" id="44941.A0A397UVK3"/>
<evidence type="ECO:0000313" key="2">
    <source>
        <dbReference type="Proteomes" id="UP000266673"/>
    </source>
</evidence>
<reference evidence="1 2" key="1">
    <citation type="submission" date="2018-06" db="EMBL/GenBank/DDBJ databases">
        <title>Comparative genomics reveals the genomic features of Rhizophagus irregularis, R. cerebriforme, R. diaphanum and Gigaspora rosea, and their symbiotic lifestyle signature.</title>
        <authorList>
            <person name="Morin E."/>
            <person name="San Clemente H."/>
            <person name="Chen E.C.H."/>
            <person name="De La Providencia I."/>
            <person name="Hainaut M."/>
            <person name="Kuo A."/>
            <person name="Kohler A."/>
            <person name="Murat C."/>
            <person name="Tang N."/>
            <person name="Roy S."/>
            <person name="Loubradou J."/>
            <person name="Henrissat B."/>
            <person name="Grigoriev I.V."/>
            <person name="Corradi N."/>
            <person name="Roux C."/>
            <person name="Martin F.M."/>
        </authorList>
    </citation>
    <scope>NUCLEOTIDE SEQUENCE [LARGE SCALE GENOMIC DNA]</scope>
    <source>
        <strain evidence="1 2">DAOM 194757</strain>
    </source>
</reference>
<name>A0A397UVK3_9GLOM</name>